<protein>
    <submittedName>
        <fullName evidence="1">Uncharacterized protein</fullName>
    </submittedName>
</protein>
<dbReference type="VEuPathDB" id="ToxoDB:cyc_00038"/>
<proteinExistence type="predicted"/>
<evidence type="ECO:0000313" key="2">
    <source>
        <dbReference type="Proteomes" id="UP000095192"/>
    </source>
</evidence>
<keyword evidence="2" id="KW-1185">Reference proteome</keyword>
<dbReference type="EMBL" id="JROU02002103">
    <property type="protein sequence ID" value="OEH74157.1"/>
    <property type="molecule type" value="Genomic_DNA"/>
</dbReference>
<dbReference type="GeneID" id="34617274"/>
<gene>
    <name evidence="1" type="ORF">cyc_00038</name>
</gene>
<sequence length="1572" mass="168023">MALRCLTALPVGGLGALSSAPPQYLGGRILPSYAAASEPLGPLTSVPVSFGVGEVPKGLIKGFWDSQRPSRCLRDSWICGARAFSTRRKTVKAIGAWHLQQEARRRARRLEELTHGGLLPSTNATLEAATAPVSFQPKYSPSPLFLSPPPSPPALFTQVSVAPAPFTRKNPPPELQHLPPRRPMGRVSALKSTELAVAVVEAARSHRGNATLWQELHAACLRRGPHFSATEAALVLHGYALAGLNVLPVLCACSHTLLTKWGDVRLVDAARALHALLKVFKLQDTRMTLKFIDSFGPVLRHRSSRSRTKDLEALPREEALQHLHTLALLLKAFAAVQLPYPPLLLTAATVLRAELLLVAVPCASRAKYSSSSKSSREKDSRRIFELPPIADPKSLGGPLLPPPAVVVSILEGLTALGFRSEPLFGAFGAFLAATLPGAVDVSAPGGSPPQLVIPRGPQRTPAAGYWGSPPYPYALHAAMATATACSSLKTTRESGWTPQRAANCGGPRREKVTGNSAPNLPTWRHPQAATDQVAATAASSDWSFRLLSRAMKALGSVGSSCAPLIGGWVGAVRHRTHRSSPEDLVLALEASRSSSFFCRPLLLLLLGALAHRAADRSLPVELHTLFSAAISAAQLPVSLPAFWEALNASLSHLQREHRPRSGPPLPEGCSGEPQRMRTGASQTMSLPGRPHLTASSLRSFSLPRHEERGCGSTETAKETTPGSWGPQEEAHNTLTEDSSGASLGQTERAHQCGKGEPLLKTGGTKTGAAEETEKSLSVRDSVSLLEAVALAFPALPLSLLVIALPGLRRLGQEGLPLSFCLRALGMLELVKLKASAGAWGASLSGSATVTLRRSSVENSSSSNNSALVEAIAEVQGVLLRDARHRVRVRLQHQLAGGALKSGGVTEEGGPSSEDSWLCMVRDSPAMDLHLRELCLYGVLSPFVSHVASNTAGWRVPQEDSLAHNGGERRAGSLAGDLGPLQILRQVRGLVLERSCRWPLVFVSVEDAVSLLHLELLPYCQDVGQAIAATRLLHVKRGAAFQPQKESRGHLHTPPPKNRGMPCQRGYQATVELDSLRTSLSGPKGGDYPRADLQKPCGTPLEPWGVDKSSMEAILNCFSSRLVTSATPTLLHAATLTFKALAHPRLQGLLRQSRTGARDRDDAARTEAESKNLPPQDTTRHFGGTSLEESQRRGGPPCEAVKGEGAEGMIVSEEKEKVAMQLLCEVCQLSVEALQQRLQLLQANELSLVAADAQALLCALRAPHTGSVKSRPQGSPSRMPTLMPARDQHGVAARLYECVDECLESTTGRTDEKADHSDNYHLGTASPISKEATSGISQLEESLERLLEALAARWRAVPVTVSSAGPASSLNVCLQLGLGGAYVSAATKAPQGDNSSIFLRPSAADGPGHKDRLSEEFEQRVRNSALLETLCPGISTPEALRWLNRKQANCTQGAELISSSIYQETTALMDAKVSPQQWGNQALCSMRGGYGDSLPRGQKGDSLDAHAQGGSQAGALDIDNCLKVLAALKLRYTPTEWSKGCPRHRTACLLTSKTHYNLALSWLSQILRYRVAG</sequence>
<dbReference type="OrthoDB" id="349526at2759"/>
<dbReference type="VEuPathDB" id="ToxoDB:LOC34617274"/>
<evidence type="ECO:0000313" key="1">
    <source>
        <dbReference type="EMBL" id="OEH74157.1"/>
    </source>
</evidence>
<comment type="caution">
    <text evidence="1">The sequence shown here is derived from an EMBL/GenBank/DDBJ whole genome shotgun (WGS) entry which is preliminary data.</text>
</comment>
<dbReference type="Proteomes" id="UP000095192">
    <property type="component" value="Unassembled WGS sequence"/>
</dbReference>
<reference evidence="1 2" key="1">
    <citation type="journal article" date="2016" name="BMC Genomics">
        <title>Comparative genomics reveals Cyclospora cayetanensis possesses coccidia-like metabolism and invasion components but unique surface antigens.</title>
        <authorList>
            <person name="Liu S."/>
            <person name="Wang L."/>
            <person name="Zheng H."/>
            <person name="Xu Z."/>
            <person name="Roellig D.M."/>
            <person name="Li N."/>
            <person name="Frace M.A."/>
            <person name="Tang K."/>
            <person name="Arrowood M.J."/>
            <person name="Moss D.M."/>
            <person name="Zhang L."/>
            <person name="Feng Y."/>
            <person name="Xiao L."/>
        </authorList>
    </citation>
    <scope>NUCLEOTIDE SEQUENCE [LARGE SCALE GENOMIC DNA]</scope>
    <source>
        <strain evidence="1 2">CHN_HEN01</strain>
    </source>
</reference>
<organism evidence="1 2">
    <name type="scientific">Cyclospora cayetanensis</name>
    <dbReference type="NCBI Taxonomy" id="88456"/>
    <lineage>
        <taxon>Eukaryota</taxon>
        <taxon>Sar</taxon>
        <taxon>Alveolata</taxon>
        <taxon>Apicomplexa</taxon>
        <taxon>Conoidasida</taxon>
        <taxon>Coccidia</taxon>
        <taxon>Eucoccidiorida</taxon>
        <taxon>Eimeriorina</taxon>
        <taxon>Eimeriidae</taxon>
        <taxon>Cyclospora</taxon>
    </lineage>
</organism>
<name>A0A1D3CSI5_9EIME</name>
<accession>A0A1D3CSI5</accession>